<protein>
    <submittedName>
        <fullName evidence="3">Site-specific integrase</fullName>
    </submittedName>
</protein>
<evidence type="ECO:0000256" key="1">
    <source>
        <dbReference type="ARBA" id="ARBA00023172"/>
    </source>
</evidence>
<evidence type="ECO:0000313" key="4">
    <source>
        <dbReference type="Proteomes" id="UP000265801"/>
    </source>
</evidence>
<dbReference type="GO" id="GO:0006310">
    <property type="term" value="P:DNA recombination"/>
    <property type="evidence" value="ECO:0007669"/>
    <property type="project" value="UniProtKB-KW"/>
</dbReference>
<dbReference type="OrthoDB" id="9788852at2"/>
<dbReference type="Pfam" id="PF00589">
    <property type="entry name" value="Phage_integrase"/>
    <property type="match status" value="1"/>
</dbReference>
<dbReference type="EMBL" id="QXIR01000039">
    <property type="protein sequence ID" value="RIW28822.1"/>
    <property type="molecule type" value="Genomic_DNA"/>
</dbReference>
<gene>
    <name evidence="3" type="ORF">D3H55_20650</name>
</gene>
<dbReference type="GO" id="GO:0003677">
    <property type="term" value="F:DNA binding"/>
    <property type="evidence" value="ECO:0007669"/>
    <property type="project" value="InterPro"/>
</dbReference>
<dbReference type="CDD" id="cd01192">
    <property type="entry name" value="INT_C_like_3"/>
    <property type="match status" value="1"/>
</dbReference>
<dbReference type="AlphaFoldDB" id="A0A3A1QU13"/>
<keyword evidence="1" id="KW-0233">DNA recombination</keyword>
<dbReference type="InterPro" id="IPR011010">
    <property type="entry name" value="DNA_brk_join_enz"/>
</dbReference>
<feature type="domain" description="Tyr recombinase" evidence="2">
    <location>
        <begin position="6"/>
        <end position="179"/>
    </location>
</feature>
<dbReference type="InterPro" id="IPR013762">
    <property type="entry name" value="Integrase-like_cat_sf"/>
</dbReference>
<proteinExistence type="predicted"/>
<comment type="caution">
    <text evidence="3">The sequence shown here is derived from an EMBL/GenBank/DDBJ whole genome shotgun (WGS) entry which is preliminary data.</text>
</comment>
<sequence>MEFVEPIKDIADIHEIKKLLYQHSTRDYLFFVLGINTGMRISDLLQVRVGDIQEEGSLKEFYSPSNTENRFYLNRMVRRALADYLNNCTLQDGDYLFKSKKNNQPITRQQAYRIINKAAQEAGVKEKVGTHTLRKTFGYHAYQKGIALSILQKIFNHSTPSETLNYIGIDKHSEGPIKVDVNL</sequence>
<dbReference type="PROSITE" id="PS51898">
    <property type="entry name" value="TYR_RECOMBINASE"/>
    <property type="match status" value="1"/>
</dbReference>
<name>A0A3A1QU13_9BACI</name>
<dbReference type="SUPFAM" id="SSF56349">
    <property type="entry name" value="DNA breaking-rejoining enzymes"/>
    <property type="match status" value="1"/>
</dbReference>
<keyword evidence="4" id="KW-1185">Reference proteome</keyword>
<accession>A0A3A1QU13</accession>
<dbReference type="InterPro" id="IPR002104">
    <property type="entry name" value="Integrase_catalytic"/>
</dbReference>
<evidence type="ECO:0000259" key="2">
    <source>
        <dbReference type="PROSITE" id="PS51898"/>
    </source>
</evidence>
<organism evidence="3 4">
    <name type="scientific">Bacillus salacetis</name>
    <dbReference type="NCBI Taxonomy" id="2315464"/>
    <lineage>
        <taxon>Bacteria</taxon>
        <taxon>Bacillati</taxon>
        <taxon>Bacillota</taxon>
        <taxon>Bacilli</taxon>
        <taxon>Bacillales</taxon>
        <taxon>Bacillaceae</taxon>
        <taxon>Bacillus</taxon>
    </lineage>
</organism>
<dbReference type="Proteomes" id="UP000265801">
    <property type="component" value="Unassembled WGS sequence"/>
</dbReference>
<dbReference type="InterPro" id="IPR050090">
    <property type="entry name" value="Tyrosine_recombinase_XerCD"/>
</dbReference>
<dbReference type="GO" id="GO:0015074">
    <property type="term" value="P:DNA integration"/>
    <property type="evidence" value="ECO:0007669"/>
    <property type="project" value="InterPro"/>
</dbReference>
<evidence type="ECO:0000313" key="3">
    <source>
        <dbReference type="EMBL" id="RIW28822.1"/>
    </source>
</evidence>
<dbReference type="RefSeq" id="WP_119549199.1">
    <property type="nucleotide sequence ID" value="NZ_QXIR01000039.1"/>
</dbReference>
<dbReference type="PANTHER" id="PTHR30349:SF82">
    <property type="entry name" value="INTEGRASE_RECOMBINASE YOEC-RELATED"/>
    <property type="match status" value="1"/>
</dbReference>
<reference evidence="3 4" key="1">
    <citation type="submission" date="2018-09" db="EMBL/GenBank/DDBJ databases">
        <title>Bacillus saliacetes sp. nov., isolated from Thai shrimp paste (Ka-pi).</title>
        <authorList>
            <person name="Daroonpunt R."/>
            <person name="Tanasupawat S."/>
            <person name="Yiamsombut S."/>
        </authorList>
    </citation>
    <scope>NUCLEOTIDE SEQUENCE [LARGE SCALE GENOMIC DNA]</scope>
    <source>
        <strain evidence="3 4">SKP7-4</strain>
    </source>
</reference>
<dbReference type="PANTHER" id="PTHR30349">
    <property type="entry name" value="PHAGE INTEGRASE-RELATED"/>
    <property type="match status" value="1"/>
</dbReference>
<dbReference type="Gene3D" id="1.10.443.10">
    <property type="entry name" value="Intergrase catalytic core"/>
    <property type="match status" value="1"/>
</dbReference>